<name>A0A1Q9CH05_SYMMI</name>
<protein>
    <submittedName>
        <fullName evidence="3">Putative E3 ubiquitin-protein ligase HERC2</fullName>
    </submittedName>
</protein>
<dbReference type="SUPFAM" id="SSF50985">
    <property type="entry name" value="RCC1/BLIP-II"/>
    <property type="match status" value="2"/>
</dbReference>
<feature type="compositionally biased region" description="Basic and acidic residues" evidence="1">
    <location>
        <begin position="1304"/>
        <end position="1320"/>
    </location>
</feature>
<dbReference type="OrthoDB" id="10346714at2759"/>
<keyword evidence="2" id="KW-0812">Transmembrane</keyword>
<feature type="compositionally biased region" description="Basic and acidic residues" evidence="1">
    <location>
        <begin position="232"/>
        <end position="249"/>
    </location>
</feature>
<feature type="region of interest" description="Disordered" evidence="1">
    <location>
        <begin position="218"/>
        <end position="249"/>
    </location>
</feature>
<comment type="caution">
    <text evidence="3">The sequence shown here is derived from an EMBL/GenBank/DDBJ whole genome shotgun (WGS) entry which is preliminary data.</text>
</comment>
<evidence type="ECO:0000313" key="4">
    <source>
        <dbReference type="Proteomes" id="UP000186817"/>
    </source>
</evidence>
<dbReference type="InterPro" id="IPR009091">
    <property type="entry name" value="RCC1/BLIP-II"/>
</dbReference>
<evidence type="ECO:0000256" key="2">
    <source>
        <dbReference type="SAM" id="Phobius"/>
    </source>
</evidence>
<dbReference type="EMBL" id="LSRX01001214">
    <property type="protein sequence ID" value="OLP82200.1"/>
    <property type="molecule type" value="Genomic_DNA"/>
</dbReference>
<proteinExistence type="predicted"/>
<dbReference type="Proteomes" id="UP000186817">
    <property type="component" value="Unassembled WGS sequence"/>
</dbReference>
<feature type="region of interest" description="Disordered" evidence="1">
    <location>
        <begin position="1304"/>
        <end position="1333"/>
    </location>
</feature>
<evidence type="ECO:0000313" key="3">
    <source>
        <dbReference type="EMBL" id="OLP82200.1"/>
    </source>
</evidence>
<reference evidence="3 4" key="1">
    <citation type="submission" date="2016-02" db="EMBL/GenBank/DDBJ databases">
        <title>Genome analysis of coral dinoflagellate symbionts highlights evolutionary adaptations to a symbiotic lifestyle.</title>
        <authorList>
            <person name="Aranda M."/>
            <person name="Li Y."/>
            <person name="Liew Y.J."/>
            <person name="Baumgarten S."/>
            <person name="Simakov O."/>
            <person name="Wilson M."/>
            <person name="Piel J."/>
            <person name="Ashoor H."/>
            <person name="Bougouffa S."/>
            <person name="Bajic V.B."/>
            <person name="Ryu T."/>
            <person name="Ravasi T."/>
            <person name="Bayer T."/>
            <person name="Micklem G."/>
            <person name="Kim H."/>
            <person name="Bhak J."/>
            <person name="Lajeunesse T.C."/>
            <person name="Voolstra C.R."/>
        </authorList>
    </citation>
    <scope>NUCLEOTIDE SEQUENCE [LARGE SCALE GENOMIC DNA]</scope>
    <source>
        <strain evidence="3 4">CCMP2467</strain>
    </source>
</reference>
<dbReference type="InterPro" id="IPR051553">
    <property type="entry name" value="Ran_GTPase-activating"/>
</dbReference>
<accession>A0A1Q9CH05</accession>
<keyword evidence="4" id="KW-1185">Reference proteome</keyword>
<keyword evidence="2" id="KW-1133">Transmembrane helix</keyword>
<feature type="transmembrane region" description="Helical" evidence="2">
    <location>
        <begin position="379"/>
        <end position="403"/>
    </location>
</feature>
<keyword evidence="2" id="KW-0472">Membrane</keyword>
<evidence type="ECO:0000256" key="1">
    <source>
        <dbReference type="SAM" id="MobiDB-lite"/>
    </source>
</evidence>
<organism evidence="3 4">
    <name type="scientific">Symbiodinium microadriaticum</name>
    <name type="common">Dinoflagellate</name>
    <name type="synonym">Zooxanthella microadriatica</name>
    <dbReference type="NCBI Taxonomy" id="2951"/>
    <lineage>
        <taxon>Eukaryota</taxon>
        <taxon>Sar</taxon>
        <taxon>Alveolata</taxon>
        <taxon>Dinophyceae</taxon>
        <taxon>Suessiales</taxon>
        <taxon>Symbiodiniaceae</taxon>
        <taxon>Symbiodinium</taxon>
    </lineage>
</organism>
<dbReference type="PANTHER" id="PTHR45982">
    <property type="entry name" value="REGULATOR OF CHROMOSOME CONDENSATION"/>
    <property type="match status" value="1"/>
</dbReference>
<dbReference type="Gene3D" id="2.130.10.30">
    <property type="entry name" value="Regulator of chromosome condensation 1/beta-lactamase-inhibitor protein II"/>
    <property type="match status" value="2"/>
</dbReference>
<dbReference type="PANTHER" id="PTHR45982:SF1">
    <property type="entry name" value="REGULATOR OF CHROMOSOME CONDENSATION"/>
    <property type="match status" value="1"/>
</dbReference>
<sequence>MSRQKHFVKGECDEAEDALAPLLRCCKVLQLQLAVSKPRAAQLFAGRLHQALARRLPVVLEKAPAALVLPWHEKAPESFINGENSSREPLSHLGDAEERGWVASIIQLVWAPAAVPVKERQDCSSPQVSAALHAIHWDFLGQLELPLLNLEVLTIVDKVMREIRRSTFKASARFGSRQAGAFGIGQLARKNMKENMFAAESCSAGLKQDKVVVDQPETPVLQGQGPALDAAGELRRGPDVESAKPEQDQSKLDGWNLKDAIVSMGTSRRQRGGKLLASTRAEMPPKCFLEVISVAFRNWLIRNVDLVKATFECKFRVFPEWLDENAVGLEKGKKAKERLTELKVPSLAIACPGNDTEHVRGAKPMEWMTGVMKLTMDDAFMVVNIMLMLGLIFAITFVITQWMSACSRAEVGAASFVSNIKAGLRPTDVLHLHRQQTDVMSVGRHAFAAVLGDGSVVTWGDAVNGGDSSAVEGRLRDVQHIQSSLGAFAAILTDGSVVTWGERICGGDSAAVQGQLRDVKQIQSSAEAFAAILGDGSVVTWGNSSYGGDSRAVERQLRDVKHIQSSSRAFAAIRGDGSVVSWGDLRFGGDSRAVQEQLRDVQHIQSSSKAFAAILSDGSVVTWGGWGCNPSTRNRGGDVRAVQGQLNDVKHIQSSDPAFAAILADGSVVTWGNPDFGVDSSIVQGQLRDVQQIQSSEDAFAAILSDGSVVTWGNSRHGGDSSIVQGQLRDVQHIQSSWGAFAAIRGDGSVVSWGDPHDGGDSSAIQGQLRDVKHIQSSSRAFAAIRADGSVVTWGNPDFGGDSSAVQGQLRDVKQIQSSAEAFAAILSDGSIVTWGYSRHGGDSSAVQEQLRLEYYAEHGLVDHGNVAVWEHAGKALQASFMSDDEEARLFQIQERIPLWVSECLPMVSRPSSAIVPFAPALEVEEGSMRKSASHGGLPRDPKRDPKQRRALLRHIDCIKAGFPEIVCFEQTGQRLRAEDRHAQLSSALQKGDAESVQKLCAVALSDPALQGTELVCSCKKLLRHLLHFRKLLKDGRSFLQGIPWDYPAEQVDINLGLLRNSQWGPGVWDEDLVAKAKIMKDADLLKLLRSVRPLNDDGSLKTRVDLHRCVRAWLTLTEAGVLSEHLSRMILLRLCECGKAGVALGLALAEPWFLLQYHGTTQMAFVMEELWKHLWKGAQLNKTSELKVVPILPGRASGLGDLSGYVRAQQRELLLKGPPGVLSTARRILDSEVGAAAEPGPPDAEAARLATVLCVIPTPALLILGHQGLFPTVLQHCAEAPLAAALQVCAAAVGLTLTWSPKRSESAESAESEPREESPKGSPRRSKGSAKSADAFADALGASLLAAAEQLQRIGYPKEARNQEQAGMKMILSACAKDIEDKGQLTIEVS</sequence>
<gene>
    <name evidence="3" type="primary">HERC2</name>
    <name evidence="3" type="ORF">AK812_SmicGene37154</name>
</gene>